<organism evidence="5 6">
    <name type="scientific">Melipona bicolor</name>
    <dbReference type="NCBI Taxonomy" id="60889"/>
    <lineage>
        <taxon>Eukaryota</taxon>
        <taxon>Metazoa</taxon>
        <taxon>Ecdysozoa</taxon>
        <taxon>Arthropoda</taxon>
        <taxon>Hexapoda</taxon>
        <taxon>Insecta</taxon>
        <taxon>Pterygota</taxon>
        <taxon>Neoptera</taxon>
        <taxon>Endopterygota</taxon>
        <taxon>Hymenoptera</taxon>
        <taxon>Apocrita</taxon>
        <taxon>Aculeata</taxon>
        <taxon>Apoidea</taxon>
        <taxon>Anthophila</taxon>
        <taxon>Apidae</taxon>
        <taxon>Melipona</taxon>
    </lineage>
</organism>
<dbReference type="InterPro" id="IPR045266">
    <property type="entry name" value="DOH_DOMON"/>
</dbReference>
<feature type="compositionally biased region" description="Polar residues" evidence="2">
    <location>
        <begin position="570"/>
        <end position="582"/>
    </location>
</feature>
<evidence type="ECO:0000313" key="6">
    <source>
        <dbReference type="Proteomes" id="UP001177670"/>
    </source>
</evidence>
<dbReference type="PANTHER" id="PTHR24036">
    <property type="entry name" value="SKELETOR-RELATED"/>
    <property type="match status" value="1"/>
</dbReference>
<dbReference type="Proteomes" id="UP001177670">
    <property type="component" value="Unassembled WGS sequence"/>
</dbReference>
<dbReference type="PANTHER" id="PTHR24036:SF13">
    <property type="entry name" value="PROTEIN SKELETOR, ISOFORMS D_E"/>
    <property type="match status" value="1"/>
</dbReference>
<feature type="region of interest" description="Disordered" evidence="2">
    <location>
        <begin position="1581"/>
        <end position="1624"/>
    </location>
</feature>
<dbReference type="EMBL" id="JAHYIQ010000017">
    <property type="protein sequence ID" value="KAK1125042.1"/>
    <property type="molecule type" value="Genomic_DNA"/>
</dbReference>
<dbReference type="CDD" id="cd09631">
    <property type="entry name" value="DOMON_DOH"/>
    <property type="match status" value="1"/>
</dbReference>
<name>A0AA40FUD6_9HYME</name>
<dbReference type="PROSITE" id="PS50836">
    <property type="entry name" value="DOMON"/>
    <property type="match status" value="1"/>
</dbReference>
<dbReference type="Pfam" id="PF25489">
    <property type="entry name" value="At5g54830"/>
    <property type="match status" value="1"/>
</dbReference>
<feature type="region of interest" description="Disordered" evidence="2">
    <location>
        <begin position="1403"/>
        <end position="1469"/>
    </location>
</feature>
<dbReference type="PROSITE" id="PS51549">
    <property type="entry name" value="DM13"/>
    <property type="match status" value="2"/>
</dbReference>
<comment type="caution">
    <text evidence="5">The sequence shown here is derived from an EMBL/GenBank/DDBJ whole genome shotgun (WGS) entry which is preliminary data.</text>
</comment>
<feature type="region of interest" description="Disordered" evidence="2">
    <location>
        <begin position="806"/>
        <end position="829"/>
    </location>
</feature>
<feature type="region of interest" description="Disordered" evidence="2">
    <location>
        <begin position="1321"/>
        <end position="1346"/>
    </location>
</feature>
<feature type="domain" description="DOMON" evidence="3">
    <location>
        <begin position="605"/>
        <end position="737"/>
    </location>
</feature>
<feature type="region of interest" description="Disordered" evidence="2">
    <location>
        <begin position="1061"/>
        <end position="1082"/>
    </location>
</feature>
<feature type="domain" description="DM13" evidence="4">
    <location>
        <begin position="308"/>
        <end position="415"/>
    </location>
</feature>
<dbReference type="InterPro" id="IPR019545">
    <property type="entry name" value="DM13_domain"/>
</dbReference>
<evidence type="ECO:0000256" key="1">
    <source>
        <dbReference type="ARBA" id="ARBA00022737"/>
    </source>
</evidence>
<feature type="region of interest" description="Disordered" evidence="2">
    <location>
        <begin position="1116"/>
        <end position="1135"/>
    </location>
</feature>
<evidence type="ECO:0000313" key="5">
    <source>
        <dbReference type="EMBL" id="KAK1125042.1"/>
    </source>
</evidence>
<evidence type="ECO:0000259" key="3">
    <source>
        <dbReference type="PROSITE" id="PS50836"/>
    </source>
</evidence>
<gene>
    <name evidence="5" type="ORF">K0M31_006380</name>
</gene>
<feature type="compositionally biased region" description="Basic and acidic residues" evidence="2">
    <location>
        <begin position="1403"/>
        <end position="1432"/>
    </location>
</feature>
<reference evidence="5" key="1">
    <citation type="submission" date="2021-10" db="EMBL/GenBank/DDBJ databases">
        <title>Melipona bicolor Genome sequencing and assembly.</title>
        <authorList>
            <person name="Araujo N.S."/>
            <person name="Arias M.C."/>
        </authorList>
    </citation>
    <scope>NUCLEOTIDE SEQUENCE</scope>
    <source>
        <strain evidence="5">USP_2M_L1-L4_2017</strain>
        <tissue evidence="5">Whole body</tissue>
    </source>
</reference>
<keyword evidence="1" id="KW-0677">Repeat</keyword>
<sequence length="1651" mass="185196">MKKISGFENNLRLGDLVELYLCARAPLECVNANNKGRERRALDQPGSLIRGAATAGQRESAGSACNTRYACLCQRIEKLDQRQDIVARLHVASLMTDCRPILPATTESEFSPFAASNEIVVVTLHWPIRYRTKRSEASLGSSRYRLRSLLSFARSREHGENERSLSTCRGISDKPVETSKLSTAKICSAAYYGKLIGKLSELHHGVSGEVYAVDGRTLFIKDFTYDGEAPTAYFYVGTSKSPNGNGIRLRDERGSSSTLKRYRRRDITLTLPDGKTLSNVKWFAVWCDEFSVNFGDVRIPRNFDYPKPQKLAALNGVHGVSSEPIVVVDAQTLLIPSFSYDGEAPDAKFWVGAGPAPSPQGIRVPDENGKEQPLRRYDRKAIVLTLPGDLTIHQIGHFGVWCEAFTVDFGHVQIPQNLNVPPSLKMLGVSPQNVHRGGQGQTLGLANLYELSASASSSSSPATVAPSPSPSFANALLTQRQYQQRPTTYRPIARREDQVQVVQAIDYRIPKSLQTQEPLAQQPRRLQTAGRSAATVQYGDDVTSSEQQYRPDEDQPSATEPAERSAKRGQATSRESETQPNSYARLRFQGDRRSKLNCEVLEDRLAFEVRWAVAGDSIVAQLVGKLDDGQYMAFGLSANPERSSMVGGDVVVAWVDKQTLQGYAVDYFLDAKSQCSGGRGSCPDTRIQENTNSIRLLNAALVDGYSIVTYQRPLKTNDELDHQILTNGSQAIIWAIGPLNERQEVSFHSDYLKTDRLIDFGRPPVWNCPVPDHEHSQIFADNGNDNKATDDQVFHHVWPQRMQLAATTRRPQRLATPAPAPKNDAWEIPPIQCYEPDDGVLYAQMGPTGGKHGYPAITGHVGWGISWYINGLLIPEINVVRGKKYRFVVEGGENPDTPARYHPFYITDDPVGGYQHKTPEEKAKVKIFAGAQRQRGVYRPTGVGRLCNWVPDQNQPLADEFSSFGAYQRTLTLECDHGMPGIVEWTPDENTPDTVYYQCFTHRYLGWKINVHDSCDASEAAGSENYEVYADPKSQRPYASEDLEDSPSIRVSSKVTPTAEFLQQTQHPHQHPHGEHGLRYSYHPATNPDKLSTSYTQLLTTANNDDYDLRLKSSPTYEEPITSRPSYSTPGHDAAPHRHEVRVKEMYHVHLDEDLMQQHRNHHHHHHHHHHHQLAPIYREQSTGVSRLTSSYPPGRQQIMEIQPEFLRQSSNQQLSNLVADNPRPLSHGMKYTYPPTASPQILYARPVPQHYASNHHHFYHLPTLPHHYHQPDQRSQLMIVKRPVLTRRPMLQTVHTMPQPTLPLPSRSVFMERKKAVYRPLSSSSVHGKRTAERHAQGNDNHQVVKLKKLDSKQRAKLETKVSSLDVPNIFVTPLKPARNTGFDPDSIVIESGFKPIIRNMEKPTDVAQKRSSEKLEQEEDVRPSNHKPADIFEPVFIPSPPVPTVATMKKSTKKKSTNSKTRPGDADDMEMAADRMNTYYLPPSHLPSPSSEVLITFDGKALKDSSLVRSISEIEEHSKSKLSSDILSRTPQFGRFKGELPPPIPGEVRSDRSQLEKRRLPPADLPEIRTKNTKLTLVERSKRSPHEGHAHVTDSRTNNTNETGHHERHDHHHERHDRGKSLSMPVNAGQTIVANLAYALLAVVVCHVI</sequence>
<feature type="compositionally biased region" description="Basic and acidic residues" evidence="2">
    <location>
        <begin position="1550"/>
        <end position="1563"/>
    </location>
</feature>
<protein>
    <recommendedName>
        <fullName evidence="7">Protein Skeletor</fullName>
    </recommendedName>
</protein>
<dbReference type="Pfam" id="PF10517">
    <property type="entry name" value="DM13"/>
    <property type="match status" value="2"/>
</dbReference>
<feature type="region of interest" description="Disordered" evidence="2">
    <location>
        <begin position="514"/>
        <end position="586"/>
    </location>
</feature>
<feature type="region of interest" description="Disordered" evidence="2">
    <location>
        <begin position="1535"/>
        <end position="1563"/>
    </location>
</feature>
<feature type="domain" description="DM13" evidence="4">
    <location>
        <begin position="193"/>
        <end position="300"/>
    </location>
</feature>
<feature type="compositionally biased region" description="Basic residues" evidence="2">
    <location>
        <begin position="1608"/>
        <end position="1617"/>
    </location>
</feature>
<dbReference type="SMART" id="SM00664">
    <property type="entry name" value="DoH"/>
    <property type="match status" value="1"/>
</dbReference>
<keyword evidence="6" id="KW-1185">Reference proteome</keyword>
<evidence type="ECO:0000259" key="4">
    <source>
        <dbReference type="PROSITE" id="PS51549"/>
    </source>
</evidence>
<dbReference type="Pfam" id="PF03351">
    <property type="entry name" value="DOMON"/>
    <property type="match status" value="1"/>
</dbReference>
<dbReference type="SMART" id="SM00686">
    <property type="entry name" value="DM13"/>
    <property type="match status" value="2"/>
</dbReference>
<feature type="compositionally biased region" description="Basic and acidic residues" evidence="2">
    <location>
        <begin position="1581"/>
        <end position="1596"/>
    </location>
</feature>
<evidence type="ECO:0008006" key="7">
    <source>
        <dbReference type="Google" id="ProtNLM"/>
    </source>
</evidence>
<accession>A0AA40FUD6</accession>
<feature type="region of interest" description="Disordered" evidence="2">
    <location>
        <begin position="1026"/>
        <end position="1049"/>
    </location>
</feature>
<dbReference type="InterPro" id="IPR057443">
    <property type="entry name" value="At5g54830-like"/>
</dbReference>
<evidence type="ECO:0000256" key="2">
    <source>
        <dbReference type="SAM" id="MobiDB-lite"/>
    </source>
</evidence>
<proteinExistence type="predicted"/>
<dbReference type="InterPro" id="IPR005018">
    <property type="entry name" value="DOMON_domain"/>
</dbReference>
<dbReference type="InterPro" id="IPR052126">
    <property type="entry name" value="Spindle_Org/Thrombomodulin"/>
</dbReference>